<evidence type="ECO:0000256" key="1">
    <source>
        <dbReference type="SAM" id="MobiDB-lite"/>
    </source>
</evidence>
<sequence>MGTQARDEPQVANKTDDIGNGRDEITGLTRLKRKESSSDRPPLVIDWRTPCYIVITLFNRINLEIELDQLTSPLRVEAQSIGGVASSRKSSKSRSMEGVPALIAWLKQPIIAAGPLHLQQPISSLLLSAIEGSSCRALLLVRGIKSSEPQVDQSWMKRGSEAIFSIAVQLSSETKSSRSVVNPVVTSALSSRVASSARKGPLLEMYPAPSTAASILVLLLAGRAALAALAIVARILFSYCYELRGFMTECRLELLDVGLTRGMLSHSSDSVNRFSSNSPEFFSDKRVRGLSGIHESGLIFIPSICSQQGVVRVDSDSANWSSTRRNTCTAIEKMPHYLHESSSHSCFRE</sequence>
<keyword evidence="2" id="KW-0472">Membrane</keyword>
<name>A0A7J0HCE7_9ERIC</name>
<evidence type="ECO:0000313" key="3">
    <source>
        <dbReference type="EMBL" id="GFZ20645.1"/>
    </source>
</evidence>
<protein>
    <submittedName>
        <fullName evidence="3">Uncharacterized protein</fullName>
    </submittedName>
</protein>
<dbReference type="EMBL" id="BJWL01000028">
    <property type="protein sequence ID" value="GFZ20645.1"/>
    <property type="molecule type" value="Genomic_DNA"/>
</dbReference>
<feature type="region of interest" description="Disordered" evidence="1">
    <location>
        <begin position="1"/>
        <end position="23"/>
    </location>
</feature>
<accession>A0A7J0HCE7</accession>
<keyword evidence="2" id="KW-0812">Transmembrane</keyword>
<feature type="transmembrane region" description="Helical" evidence="2">
    <location>
        <begin position="215"/>
        <end position="237"/>
    </location>
</feature>
<dbReference type="Proteomes" id="UP000585474">
    <property type="component" value="Unassembled WGS sequence"/>
</dbReference>
<dbReference type="AlphaFoldDB" id="A0A7J0HCE7"/>
<comment type="caution">
    <text evidence="3">The sequence shown here is derived from an EMBL/GenBank/DDBJ whole genome shotgun (WGS) entry which is preliminary data.</text>
</comment>
<organism evidence="3 4">
    <name type="scientific">Actinidia rufa</name>
    <dbReference type="NCBI Taxonomy" id="165716"/>
    <lineage>
        <taxon>Eukaryota</taxon>
        <taxon>Viridiplantae</taxon>
        <taxon>Streptophyta</taxon>
        <taxon>Embryophyta</taxon>
        <taxon>Tracheophyta</taxon>
        <taxon>Spermatophyta</taxon>
        <taxon>Magnoliopsida</taxon>
        <taxon>eudicotyledons</taxon>
        <taxon>Gunneridae</taxon>
        <taxon>Pentapetalae</taxon>
        <taxon>asterids</taxon>
        <taxon>Ericales</taxon>
        <taxon>Actinidiaceae</taxon>
        <taxon>Actinidia</taxon>
    </lineage>
</organism>
<keyword evidence="2" id="KW-1133">Transmembrane helix</keyword>
<proteinExistence type="predicted"/>
<evidence type="ECO:0000313" key="4">
    <source>
        <dbReference type="Proteomes" id="UP000585474"/>
    </source>
</evidence>
<reference evidence="3 4" key="1">
    <citation type="submission" date="2019-07" db="EMBL/GenBank/DDBJ databases">
        <title>De Novo Assembly of kiwifruit Actinidia rufa.</title>
        <authorList>
            <person name="Sugita-Konishi S."/>
            <person name="Sato K."/>
            <person name="Mori E."/>
            <person name="Abe Y."/>
            <person name="Kisaki G."/>
            <person name="Hamano K."/>
            <person name="Suezawa K."/>
            <person name="Otani M."/>
            <person name="Fukuda T."/>
            <person name="Manabe T."/>
            <person name="Gomi K."/>
            <person name="Tabuchi M."/>
            <person name="Akimitsu K."/>
            <person name="Kataoka I."/>
        </authorList>
    </citation>
    <scope>NUCLEOTIDE SEQUENCE [LARGE SCALE GENOMIC DNA]</scope>
    <source>
        <strain evidence="4">cv. Fuchu</strain>
    </source>
</reference>
<gene>
    <name evidence="3" type="ORF">Acr_28g0013500</name>
</gene>
<dbReference type="OrthoDB" id="2007042at2759"/>
<keyword evidence="4" id="KW-1185">Reference proteome</keyword>
<evidence type="ECO:0000256" key="2">
    <source>
        <dbReference type="SAM" id="Phobius"/>
    </source>
</evidence>